<dbReference type="InterPro" id="IPR003797">
    <property type="entry name" value="DegV"/>
</dbReference>
<evidence type="ECO:0000256" key="1">
    <source>
        <dbReference type="ARBA" id="ARBA00023121"/>
    </source>
</evidence>
<keyword evidence="3" id="KW-1185">Reference proteome</keyword>
<dbReference type="PROSITE" id="PS51482">
    <property type="entry name" value="DEGV"/>
    <property type="match status" value="1"/>
</dbReference>
<dbReference type="Gene3D" id="3.40.50.10170">
    <property type="match status" value="1"/>
</dbReference>
<keyword evidence="1" id="KW-0446">Lipid-binding</keyword>
<dbReference type="Proteomes" id="UP000184310">
    <property type="component" value="Unassembled WGS sequence"/>
</dbReference>
<evidence type="ECO:0000313" key="3">
    <source>
        <dbReference type="Proteomes" id="UP000184310"/>
    </source>
</evidence>
<sequence length="280" mass="30937">MEKIKIITDSTADIPKEILSKHDVEVLPLLINFGEESYLDGLEINSKTLFSRMEKEDVLPTTAQVTPSRFYDCYKKYLEEGYKILSIHFSSHMSGTFQSACIARDMLEAEDDIVIIDSLNVTSGLGLLVLKAIKLKEKGLSIKEIEKELIDIIPHIKSALSFESLDNLVKGGRLSRAAGVIGGMLGLRLILEVNDGKMALSTKVRGSKKAVKSIIETFETLGRKEDEAVVLLCADNEDVYTPLKIYLEENNIDYIAAEVGCTVGIHSGPKAAGIFFVEDY</sequence>
<dbReference type="PANTHER" id="PTHR33434">
    <property type="entry name" value="DEGV DOMAIN-CONTAINING PROTEIN DR_1986-RELATED"/>
    <property type="match status" value="1"/>
</dbReference>
<dbReference type="InterPro" id="IPR050270">
    <property type="entry name" value="DegV_domain_contain"/>
</dbReference>
<dbReference type="EMBL" id="FQZB01000011">
    <property type="protein sequence ID" value="SHJ85147.1"/>
    <property type="molecule type" value="Genomic_DNA"/>
</dbReference>
<name>A0A1M6MNW6_9CLOT</name>
<proteinExistence type="predicted"/>
<dbReference type="AlphaFoldDB" id="A0A1M6MNW6"/>
<evidence type="ECO:0000313" key="2">
    <source>
        <dbReference type="EMBL" id="SHJ85147.1"/>
    </source>
</evidence>
<dbReference type="OrthoDB" id="9780216at2"/>
<dbReference type="NCBIfam" id="TIGR00762">
    <property type="entry name" value="DegV"/>
    <property type="match status" value="1"/>
</dbReference>
<dbReference type="SUPFAM" id="SSF82549">
    <property type="entry name" value="DAK1/DegV-like"/>
    <property type="match status" value="1"/>
</dbReference>
<dbReference type="GO" id="GO:0008289">
    <property type="term" value="F:lipid binding"/>
    <property type="evidence" value="ECO:0007669"/>
    <property type="project" value="UniProtKB-KW"/>
</dbReference>
<dbReference type="Pfam" id="PF02645">
    <property type="entry name" value="DegV"/>
    <property type="match status" value="1"/>
</dbReference>
<dbReference type="RefSeq" id="WP_072988574.1">
    <property type="nucleotide sequence ID" value="NZ_FQZB01000011.1"/>
</dbReference>
<reference evidence="2 3" key="1">
    <citation type="submission" date="2016-11" db="EMBL/GenBank/DDBJ databases">
        <authorList>
            <person name="Jaros S."/>
            <person name="Januszkiewicz K."/>
            <person name="Wedrychowicz H."/>
        </authorList>
    </citation>
    <scope>NUCLEOTIDE SEQUENCE [LARGE SCALE GENOMIC DNA]</scope>
    <source>
        <strain evidence="2 3">DSM 21758</strain>
    </source>
</reference>
<dbReference type="InterPro" id="IPR043168">
    <property type="entry name" value="DegV_C"/>
</dbReference>
<dbReference type="PANTHER" id="PTHR33434:SF2">
    <property type="entry name" value="FATTY ACID-BINDING PROTEIN TM_1468"/>
    <property type="match status" value="1"/>
</dbReference>
<accession>A0A1M6MNW6</accession>
<gene>
    <name evidence="2" type="ORF">SAMN02745163_02708</name>
</gene>
<organism evidence="2 3">
    <name type="scientific">Clostridium cavendishii DSM 21758</name>
    <dbReference type="NCBI Taxonomy" id="1121302"/>
    <lineage>
        <taxon>Bacteria</taxon>
        <taxon>Bacillati</taxon>
        <taxon>Bacillota</taxon>
        <taxon>Clostridia</taxon>
        <taxon>Eubacteriales</taxon>
        <taxon>Clostridiaceae</taxon>
        <taxon>Clostridium</taxon>
    </lineage>
</organism>
<protein>
    <submittedName>
        <fullName evidence="2">EDD domain protein, DegV family</fullName>
    </submittedName>
</protein>
<dbReference type="Gene3D" id="3.30.1180.10">
    <property type="match status" value="1"/>
</dbReference>
<dbReference type="STRING" id="1121302.SAMN02745163_02708"/>